<proteinExistence type="predicted"/>
<sequence length="82" mass="9376">MHEVTSTETLDQVRHALEKANVESTENADLALPSYKVLFLKDKKIVQTLGYYPKDKNHDTDAFLSLEENQIYRLPNSLSLVP</sequence>
<dbReference type="AlphaFoldDB" id="A0A845F183"/>
<evidence type="ECO:0000313" key="1">
    <source>
        <dbReference type="EMBL" id="MYL64465.1"/>
    </source>
</evidence>
<dbReference type="Proteomes" id="UP000447833">
    <property type="component" value="Unassembled WGS sequence"/>
</dbReference>
<dbReference type="EMBL" id="WMEY01000004">
    <property type="protein sequence ID" value="MYL64465.1"/>
    <property type="molecule type" value="Genomic_DNA"/>
</dbReference>
<gene>
    <name evidence="1" type="ORF">GLW07_13995</name>
</gene>
<reference evidence="1 2" key="1">
    <citation type="submission" date="2019-11" db="EMBL/GenBank/DDBJ databases">
        <title>Genome sequences of 17 halophilic strains isolated from different environments.</title>
        <authorList>
            <person name="Furrow R.E."/>
        </authorList>
    </citation>
    <scope>NUCLEOTIDE SEQUENCE [LARGE SCALE GENOMIC DNA]</scope>
    <source>
        <strain evidence="1 2">22506_14_FS</strain>
    </source>
</reference>
<dbReference type="RefSeq" id="WP_160919914.1">
    <property type="nucleotide sequence ID" value="NZ_WMEY01000004.1"/>
</dbReference>
<name>A0A845F183_9BACL</name>
<comment type="caution">
    <text evidence="1">The sequence shown here is derived from an EMBL/GenBank/DDBJ whole genome shotgun (WGS) entry which is preliminary data.</text>
</comment>
<evidence type="ECO:0000313" key="2">
    <source>
        <dbReference type="Proteomes" id="UP000447833"/>
    </source>
</evidence>
<organism evidence="1 2">
    <name type="scientific">Guptibacillus hwajinpoensis</name>
    <dbReference type="NCBI Taxonomy" id="208199"/>
    <lineage>
        <taxon>Bacteria</taxon>
        <taxon>Bacillati</taxon>
        <taxon>Bacillota</taxon>
        <taxon>Bacilli</taxon>
        <taxon>Bacillales</taxon>
        <taxon>Guptibacillaceae</taxon>
        <taxon>Guptibacillus</taxon>
    </lineage>
</organism>
<accession>A0A845F183</accession>
<protein>
    <submittedName>
        <fullName evidence="1">Uncharacterized protein</fullName>
    </submittedName>
</protein>